<evidence type="ECO:0000256" key="2">
    <source>
        <dbReference type="SAM" id="MobiDB-lite"/>
    </source>
</evidence>
<dbReference type="SUPFAM" id="SSF88723">
    <property type="entry name" value="PIN domain-like"/>
    <property type="match status" value="1"/>
</dbReference>
<feature type="compositionally biased region" description="Acidic residues" evidence="2">
    <location>
        <begin position="527"/>
        <end position="538"/>
    </location>
</feature>
<feature type="region of interest" description="Disordered" evidence="2">
    <location>
        <begin position="524"/>
        <end position="547"/>
    </location>
</feature>
<dbReference type="Proteomes" id="UP001370758">
    <property type="component" value="Unassembled WGS sequence"/>
</dbReference>
<evidence type="ECO:0000313" key="4">
    <source>
        <dbReference type="EMBL" id="KAK6498473.1"/>
    </source>
</evidence>
<evidence type="ECO:0000313" key="5">
    <source>
        <dbReference type="Proteomes" id="UP001370758"/>
    </source>
</evidence>
<dbReference type="Pfam" id="PF12813">
    <property type="entry name" value="XPG_I_2"/>
    <property type="match status" value="1"/>
</dbReference>
<accession>A0AAV9VX73</accession>
<dbReference type="Gene3D" id="3.40.50.1010">
    <property type="entry name" value="5'-nuclease"/>
    <property type="match status" value="1"/>
</dbReference>
<reference evidence="4 5" key="1">
    <citation type="submission" date="2023-08" db="EMBL/GenBank/DDBJ databases">
        <authorList>
            <person name="Palmer J.M."/>
        </authorList>
    </citation>
    <scope>NUCLEOTIDE SEQUENCE [LARGE SCALE GENOMIC DNA]</scope>
    <source>
        <strain evidence="4 5">TWF481</strain>
    </source>
</reference>
<evidence type="ECO:0000256" key="1">
    <source>
        <dbReference type="ARBA" id="ARBA00007398"/>
    </source>
</evidence>
<evidence type="ECO:0000259" key="3">
    <source>
        <dbReference type="Pfam" id="PF12813"/>
    </source>
</evidence>
<dbReference type="EMBL" id="JAVHJL010000008">
    <property type="protein sequence ID" value="KAK6498473.1"/>
    <property type="molecule type" value="Genomic_DNA"/>
</dbReference>
<comment type="caution">
    <text evidence="4">The sequence shown here is derived from an EMBL/GenBank/DDBJ whole genome shotgun (WGS) entry which is preliminary data.</text>
</comment>
<gene>
    <name evidence="4" type="ORF">TWF481_011064</name>
</gene>
<proteinExistence type="inferred from homology"/>
<feature type="domain" description="Asteroid" evidence="3">
    <location>
        <begin position="133"/>
        <end position="356"/>
    </location>
</feature>
<sequence length="547" mass="60153">MGIPQLLAHLSRIEKPKQAVFPADSTRPAAVIDGSALAHFLFNRYIKKFSKEERVNSVLGFDYGNYMRSVVSWLEKLEEGFEIVNIFIDGHLPYYKTTTRTSRIQSTIKSLSWLRSVSPSVVDLTKGGWNPTPPFLIAAFITAVKTHERFGKFSRVVPGEADAFCAAVAVGVDGVVFTADSDLLVYPHSKGSRVVMLEDVDFEGGVKVSLWSPYSISQKLGGGEGGILKLAWCLSIRDTLRAARILNGGKVGDVNISKEFGEEYLLPKNTSDGVEVIDSRAAEVIYSSPSYKHLCHPAVRNDGEIEIYLPVLLEDVTTSTVWTIGRQIRKQAYKTLFPSTKTLTEIHRKGEGVNKSLLTLDDEIPPRLEIEGLNANLLCVILQIAREYSDKRMELSTTDVLSLLAAITPSPGGIIPVKTTDWTWPRAHLFSQLTAGVWSLHLLHTVSNLRSGGGEEVGLFTVDAERFIAIHSISLPGKSRNARKRARKRVKTDEGGVEGVINRMFEREVRGSVAEVLKLVGAMKAGEDDEEDGDDDAGDSYMGMTVG</sequence>
<keyword evidence="5" id="KW-1185">Reference proteome</keyword>
<dbReference type="InterPro" id="IPR026832">
    <property type="entry name" value="Asteroid"/>
</dbReference>
<protein>
    <recommendedName>
        <fullName evidence="3">Asteroid domain-containing protein</fullName>
    </recommendedName>
</protein>
<dbReference type="InterPro" id="IPR039436">
    <property type="entry name" value="Asteroid_dom"/>
</dbReference>
<dbReference type="InterPro" id="IPR029060">
    <property type="entry name" value="PIN-like_dom_sf"/>
</dbReference>
<comment type="similarity">
    <text evidence="1">Belongs to the asteroid family.</text>
</comment>
<dbReference type="PANTHER" id="PTHR15665:SF1">
    <property type="entry name" value="PROTEIN ASTEROID HOMOLOG 1"/>
    <property type="match status" value="1"/>
</dbReference>
<name>A0AAV9VX73_9PEZI</name>
<dbReference type="AlphaFoldDB" id="A0AAV9VX73"/>
<organism evidence="4 5">
    <name type="scientific">Arthrobotrys musiformis</name>
    <dbReference type="NCBI Taxonomy" id="47236"/>
    <lineage>
        <taxon>Eukaryota</taxon>
        <taxon>Fungi</taxon>
        <taxon>Dikarya</taxon>
        <taxon>Ascomycota</taxon>
        <taxon>Pezizomycotina</taxon>
        <taxon>Orbiliomycetes</taxon>
        <taxon>Orbiliales</taxon>
        <taxon>Orbiliaceae</taxon>
        <taxon>Arthrobotrys</taxon>
    </lineage>
</organism>
<dbReference type="PANTHER" id="PTHR15665">
    <property type="entry name" value="ASTEROID PROTEIN"/>
    <property type="match status" value="1"/>
</dbReference>